<feature type="domain" description="Histidine kinase" evidence="11">
    <location>
        <begin position="274"/>
        <end position="365"/>
    </location>
</feature>
<feature type="region of interest" description="Disordered" evidence="9">
    <location>
        <begin position="310"/>
        <end position="330"/>
    </location>
</feature>
<dbReference type="InterPro" id="IPR055558">
    <property type="entry name" value="DUF7134"/>
</dbReference>
<keyword evidence="7" id="KW-0067">ATP-binding</keyword>
<keyword evidence="13" id="KW-1185">Reference proteome</keyword>
<reference evidence="12 13" key="1">
    <citation type="submission" date="2020-03" db="EMBL/GenBank/DDBJ databases">
        <title>Whole genome shotgun sequence of Phytohabitans rumicis NBRC 108638.</title>
        <authorList>
            <person name="Komaki H."/>
            <person name="Tamura T."/>
        </authorList>
    </citation>
    <scope>NUCLEOTIDE SEQUENCE [LARGE SCALE GENOMIC DNA]</scope>
    <source>
        <strain evidence="12 13">NBRC 108638</strain>
    </source>
</reference>
<organism evidence="12 13">
    <name type="scientific">Phytohabitans rumicis</name>
    <dbReference type="NCBI Taxonomy" id="1076125"/>
    <lineage>
        <taxon>Bacteria</taxon>
        <taxon>Bacillati</taxon>
        <taxon>Actinomycetota</taxon>
        <taxon>Actinomycetes</taxon>
        <taxon>Micromonosporales</taxon>
        <taxon>Micromonosporaceae</taxon>
    </lineage>
</organism>
<reference evidence="12 13" key="2">
    <citation type="submission" date="2020-03" db="EMBL/GenBank/DDBJ databases">
        <authorList>
            <person name="Ichikawa N."/>
            <person name="Kimura A."/>
            <person name="Kitahashi Y."/>
            <person name="Uohara A."/>
        </authorList>
    </citation>
    <scope>NUCLEOTIDE SEQUENCE [LARGE SCALE GENOMIC DNA]</scope>
    <source>
        <strain evidence="12 13">NBRC 108638</strain>
    </source>
</reference>
<dbReference type="InterPro" id="IPR050482">
    <property type="entry name" value="Sensor_HK_TwoCompSys"/>
</dbReference>
<dbReference type="PANTHER" id="PTHR24421">
    <property type="entry name" value="NITRATE/NITRITE SENSOR PROTEIN NARX-RELATED"/>
    <property type="match status" value="1"/>
</dbReference>
<evidence type="ECO:0000313" key="13">
    <source>
        <dbReference type="Proteomes" id="UP000482960"/>
    </source>
</evidence>
<dbReference type="GO" id="GO:0005524">
    <property type="term" value="F:ATP binding"/>
    <property type="evidence" value="ECO:0007669"/>
    <property type="project" value="UniProtKB-KW"/>
</dbReference>
<dbReference type="Pfam" id="PF07730">
    <property type="entry name" value="HisKA_3"/>
    <property type="match status" value="1"/>
</dbReference>
<keyword evidence="10" id="KW-0812">Transmembrane</keyword>
<dbReference type="GO" id="GO:0000155">
    <property type="term" value="F:phosphorelay sensor kinase activity"/>
    <property type="evidence" value="ECO:0007669"/>
    <property type="project" value="InterPro"/>
</dbReference>
<dbReference type="PROSITE" id="PS50109">
    <property type="entry name" value="HIS_KIN"/>
    <property type="match status" value="1"/>
</dbReference>
<dbReference type="RefSeq" id="WP_173073586.1">
    <property type="nucleotide sequence ID" value="NZ_BAABJB010000026.1"/>
</dbReference>
<dbReference type="PANTHER" id="PTHR24421:SF10">
    <property type="entry name" value="NITRATE_NITRITE SENSOR PROTEIN NARQ"/>
    <property type="match status" value="1"/>
</dbReference>
<keyword evidence="10" id="KW-1133">Transmembrane helix</keyword>
<keyword evidence="10" id="KW-0472">Membrane</keyword>
<feature type="transmembrane region" description="Helical" evidence="10">
    <location>
        <begin position="57"/>
        <end position="87"/>
    </location>
</feature>
<evidence type="ECO:0000256" key="7">
    <source>
        <dbReference type="ARBA" id="ARBA00022840"/>
    </source>
</evidence>
<comment type="caution">
    <text evidence="12">The sequence shown here is derived from an EMBL/GenBank/DDBJ whole genome shotgun (WGS) entry which is preliminary data.</text>
</comment>
<evidence type="ECO:0000256" key="6">
    <source>
        <dbReference type="ARBA" id="ARBA00022777"/>
    </source>
</evidence>
<evidence type="ECO:0000256" key="9">
    <source>
        <dbReference type="SAM" id="MobiDB-lite"/>
    </source>
</evidence>
<evidence type="ECO:0000256" key="1">
    <source>
        <dbReference type="ARBA" id="ARBA00000085"/>
    </source>
</evidence>
<accession>A0A6V8KTV3</accession>
<keyword evidence="5" id="KW-0547">Nucleotide-binding</keyword>
<name>A0A6V8KTV3_9ACTN</name>
<evidence type="ECO:0000256" key="8">
    <source>
        <dbReference type="ARBA" id="ARBA00023012"/>
    </source>
</evidence>
<dbReference type="AlphaFoldDB" id="A0A6V8KTV3"/>
<dbReference type="Gene3D" id="1.20.5.1930">
    <property type="match status" value="1"/>
</dbReference>
<protein>
    <recommendedName>
        <fullName evidence="2">histidine kinase</fullName>
        <ecNumber evidence="2">2.7.13.3</ecNumber>
    </recommendedName>
</protein>
<dbReference type="Gene3D" id="3.30.565.10">
    <property type="entry name" value="Histidine kinase-like ATPase, C-terminal domain"/>
    <property type="match status" value="1"/>
</dbReference>
<dbReference type="EC" id="2.7.13.3" evidence="2"/>
<dbReference type="Proteomes" id="UP000482960">
    <property type="component" value="Unassembled WGS sequence"/>
</dbReference>
<keyword evidence="3" id="KW-0597">Phosphoprotein</keyword>
<dbReference type="CDD" id="cd16917">
    <property type="entry name" value="HATPase_UhpB-NarQ-NarX-like"/>
    <property type="match status" value="1"/>
</dbReference>
<dbReference type="InterPro" id="IPR005467">
    <property type="entry name" value="His_kinase_dom"/>
</dbReference>
<evidence type="ECO:0000256" key="4">
    <source>
        <dbReference type="ARBA" id="ARBA00022679"/>
    </source>
</evidence>
<evidence type="ECO:0000256" key="5">
    <source>
        <dbReference type="ARBA" id="ARBA00022741"/>
    </source>
</evidence>
<feature type="transmembrane region" description="Helical" evidence="10">
    <location>
        <begin position="127"/>
        <end position="147"/>
    </location>
</feature>
<dbReference type="SMART" id="SM00387">
    <property type="entry name" value="HATPase_c"/>
    <property type="match status" value="1"/>
</dbReference>
<dbReference type="Pfam" id="PF23539">
    <property type="entry name" value="DUF7134"/>
    <property type="match status" value="1"/>
</dbReference>
<evidence type="ECO:0000256" key="3">
    <source>
        <dbReference type="ARBA" id="ARBA00022553"/>
    </source>
</evidence>
<dbReference type="EMBL" id="BLPG01000001">
    <property type="protein sequence ID" value="GFJ86880.1"/>
    <property type="molecule type" value="Genomic_DNA"/>
</dbReference>
<evidence type="ECO:0000256" key="10">
    <source>
        <dbReference type="SAM" id="Phobius"/>
    </source>
</evidence>
<evidence type="ECO:0000313" key="12">
    <source>
        <dbReference type="EMBL" id="GFJ86880.1"/>
    </source>
</evidence>
<dbReference type="SUPFAM" id="SSF55874">
    <property type="entry name" value="ATPase domain of HSP90 chaperone/DNA topoisomerase II/histidine kinase"/>
    <property type="match status" value="1"/>
</dbReference>
<gene>
    <name evidence="12" type="ORF">Prum_005220</name>
</gene>
<dbReference type="Pfam" id="PF02518">
    <property type="entry name" value="HATPase_c"/>
    <property type="match status" value="1"/>
</dbReference>
<dbReference type="InterPro" id="IPR003594">
    <property type="entry name" value="HATPase_dom"/>
</dbReference>
<dbReference type="GO" id="GO:0016020">
    <property type="term" value="C:membrane"/>
    <property type="evidence" value="ECO:0007669"/>
    <property type="project" value="InterPro"/>
</dbReference>
<keyword evidence="6 12" id="KW-0418">Kinase</keyword>
<evidence type="ECO:0000259" key="11">
    <source>
        <dbReference type="PROSITE" id="PS50109"/>
    </source>
</evidence>
<dbReference type="InterPro" id="IPR036890">
    <property type="entry name" value="HATPase_C_sf"/>
</dbReference>
<comment type="catalytic activity">
    <reaction evidence="1">
        <text>ATP + protein L-histidine = ADP + protein N-phospho-L-histidine.</text>
        <dbReference type="EC" id="2.7.13.3"/>
    </reaction>
</comment>
<feature type="transmembrane region" description="Helical" evidence="10">
    <location>
        <begin position="99"/>
        <end position="115"/>
    </location>
</feature>
<proteinExistence type="predicted"/>
<evidence type="ECO:0000256" key="2">
    <source>
        <dbReference type="ARBA" id="ARBA00012438"/>
    </source>
</evidence>
<dbReference type="InterPro" id="IPR011712">
    <property type="entry name" value="Sig_transdc_His_kin_sub3_dim/P"/>
</dbReference>
<keyword evidence="4" id="KW-0808">Transferase</keyword>
<keyword evidence="8" id="KW-0902">Two-component regulatory system</keyword>
<dbReference type="GO" id="GO:0046983">
    <property type="term" value="F:protein dimerization activity"/>
    <property type="evidence" value="ECO:0007669"/>
    <property type="project" value="InterPro"/>
</dbReference>
<sequence>MRRVGPRDAALVAVCMAVDLLLSANFGPTLTPAEKLVILGYAPVGCLLLLWRRQQPLAVFLLATLHAVVGIAVVTGYRPFVACLVALYATARYGRRTDSYLAFGVALVPIAGAVQDEAVTLPADARVAGTVATALTYLLFFVVAWWLGRWRAAAQRRVATAAAQERQRLAGEMHDVVAHTVTVMMLYAAGARRAVHRDPSAAERALGAIEESGVAALGELRQLLDVLGAGPATGGQDDAVGVVEMVRGAGVHVDLAGAELLAGADEAVRRVGHRVVREALTNAARHAGPETRIEVRIAARGQQLEIEVRDTGRPGAAASPDGRAGTGRGLDGLRDRLRVLGGTLDAGRNPDGVGWFVRAVLPRTAARGGPAAT</sequence>